<keyword evidence="2" id="KW-1133">Transmembrane helix</keyword>
<protein>
    <recommendedName>
        <fullName evidence="5">LPXTG cell wall anchor domain-containing protein</fullName>
    </recommendedName>
</protein>
<comment type="caution">
    <text evidence="3">The sequence shown here is derived from an EMBL/GenBank/DDBJ whole genome shotgun (WGS) entry which is preliminary data.</text>
</comment>
<feature type="compositionally biased region" description="Low complexity" evidence="1">
    <location>
        <begin position="199"/>
        <end position="214"/>
    </location>
</feature>
<evidence type="ECO:0000256" key="1">
    <source>
        <dbReference type="SAM" id="MobiDB-lite"/>
    </source>
</evidence>
<gene>
    <name evidence="3" type="ORF">D9V32_08650</name>
</gene>
<dbReference type="InterPro" id="IPR008965">
    <property type="entry name" value="CBM2/CBM3_carb-bd_dom_sf"/>
</dbReference>
<keyword evidence="4" id="KW-1185">Reference proteome</keyword>
<feature type="region of interest" description="Disordered" evidence="1">
    <location>
        <begin position="174"/>
        <end position="265"/>
    </location>
</feature>
<dbReference type="GO" id="GO:0030246">
    <property type="term" value="F:carbohydrate binding"/>
    <property type="evidence" value="ECO:0007669"/>
    <property type="project" value="InterPro"/>
</dbReference>
<organism evidence="3 4">
    <name type="scientific">Mycetocola tolaasinivorans</name>
    <dbReference type="NCBI Taxonomy" id="76635"/>
    <lineage>
        <taxon>Bacteria</taxon>
        <taxon>Bacillati</taxon>
        <taxon>Actinomycetota</taxon>
        <taxon>Actinomycetes</taxon>
        <taxon>Micrococcales</taxon>
        <taxon>Microbacteriaceae</taxon>
        <taxon>Mycetocola</taxon>
    </lineage>
</organism>
<dbReference type="AlphaFoldDB" id="A0A3L7A6R7"/>
<keyword evidence="2" id="KW-0812">Transmembrane</keyword>
<feature type="transmembrane region" description="Helical" evidence="2">
    <location>
        <begin position="269"/>
        <end position="289"/>
    </location>
</feature>
<dbReference type="RefSeq" id="WP_121648511.1">
    <property type="nucleotide sequence ID" value="NZ_RCUX01000006.1"/>
</dbReference>
<dbReference type="OrthoDB" id="5083934at2"/>
<keyword evidence="2" id="KW-0472">Membrane</keyword>
<name>A0A3L7A6R7_9MICO</name>
<dbReference type="Gene3D" id="2.60.40.680">
    <property type="match status" value="1"/>
</dbReference>
<accession>A0A3L7A6R7</accession>
<dbReference type="SUPFAM" id="SSF49384">
    <property type="entry name" value="Carbohydrate-binding domain"/>
    <property type="match status" value="1"/>
</dbReference>
<feature type="compositionally biased region" description="Low complexity" evidence="1">
    <location>
        <begin position="223"/>
        <end position="255"/>
    </location>
</feature>
<sequence length="296" mass="28176">MSISIPKSRPRFAQHPGVRAGILTGVLALTGVLGFAGPAIAAPAVPTVTLTAPESVTAGDPVPVTIHLTGVSDTFALQAGLAADPALLTADEHGVNGPTGGFTSARVTATGEDIVHTRLGSSPALNGDITLTARLTAAGSGTATIALSSLTLVDGSGAGTSVTALPSTTVRVLAVDPGTSPSPSPTPSGGTGGTPTPTPSTSTPTDVPSGTTTPTPTPGGPDGTATPTPGSSETPGGTATPSPTDTPTSSATPGDPGTGEPGGLPSTGVAIGASLLVALAAAGIGLVLMRARKATR</sequence>
<dbReference type="EMBL" id="RCUX01000006">
    <property type="protein sequence ID" value="RLP75540.1"/>
    <property type="molecule type" value="Genomic_DNA"/>
</dbReference>
<evidence type="ECO:0000256" key="2">
    <source>
        <dbReference type="SAM" id="Phobius"/>
    </source>
</evidence>
<evidence type="ECO:0000313" key="4">
    <source>
        <dbReference type="Proteomes" id="UP000272503"/>
    </source>
</evidence>
<dbReference type="Proteomes" id="UP000272503">
    <property type="component" value="Unassembled WGS sequence"/>
</dbReference>
<evidence type="ECO:0000313" key="3">
    <source>
        <dbReference type="EMBL" id="RLP75540.1"/>
    </source>
</evidence>
<evidence type="ECO:0008006" key="5">
    <source>
        <dbReference type="Google" id="ProtNLM"/>
    </source>
</evidence>
<proteinExistence type="predicted"/>
<reference evidence="3 4" key="1">
    <citation type="submission" date="2018-10" db="EMBL/GenBank/DDBJ databases">
        <authorList>
            <person name="Li J."/>
        </authorList>
    </citation>
    <scope>NUCLEOTIDE SEQUENCE [LARGE SCALE GENOMIC DNA]</scope>
    <source>
        <strain evidence="3 4">IF 016277</strain>
    </source>
</reference>